<dbReference type="AlphaFoldDB" id="A0A016V1Z2"/>
<keyword evidence="2" id="KW-1185">Reference proteome</keyword>
<organism evidence="1 2">
    <name type="scientific">Ancylostoma ceylanicum</name>
    <dbReference type="NCBI Taxonomy" id="53326"/>
    <lineage>
        <taxon>Eukaryota</taxon>
        <taxon>Metazoa</taxon>
        <taxon>Ecdysozoa</taxon>
        <taxon>Nematoda</taxon>
        <taxon>Chromadorea</taxon>
        <taxon>Rhabditida</taxon>
        <taxon>Rhabditina</taxon>
        <taxon>Rhabditomorpha</taxon>
        <taxon>Strongyloidea</taxon>
        <taxon>Ancylostomatidae</taxon>
        <taxon>Ancylostomatinae</taxon>
        <taxon>Ancylostoma</taxon>
    </lineage>
</organism>
<gene>
    <name evidence="1" type="primary">Acey_s0019.g3958</name>
    <name evidence="1" type="synonym">Acey-mrpl-39</name>
    <name evidence="1" type="ORF">Y032_0019g3958</name>
</gene>
<evidence type="ECO:0000313" key="2">
    <source>
        <dbReference type="Proteomes" id="UP000024635"/>
    </source>
</evidence>
<proteinExistence type="predicted"/>
<name>A0A016V1Z2_9BILA</name>
<reference evidence="2" key="1">
    <citation type="journal article" date="2015" name="Nat. Genet.">
        <title>The genome and transcriptome of the zoonotic hookworm Ancylostoma ceylanicum identify infection-specific gene families.</title>
        <authorList>
            <person name="Schwarz E.M."/>
            <person name="Hu Y."/>
            <person name="Antoshechkin I."/>
            <person name="Miller M.M."/>
            <person name="Sternberg P.W."/>
            <person name="Aroian R.V."/>
        </authorList>
    </citation>
    <scope>NUCLEOTIDE SEQUENCE</scope>
    <source>
        <strain evidence="2">HY135</strain>
    </source>
</reference>
<dbReference type="Proteomes" id="UP000024635">
    <property type="component" value="Unassembled WGS sequence"/>
</dbReference>
<comment type="caution">
    <text evidence="1">The sequence shown here is derived from an EMBL/GenBank/DDBJ whole genome shotgun (WGS) entry which is preliminary data.</text>
</comment>
<sequence>MLSLSASLVQASLRWCKRAIRLFEKDCMSARALSKGDYTHFGGVSLPAAQKTSSFLWEKIVENAKDRIG</sequence>
<accession>A0A016V1Z2</accession>
<dbReference type="EMBL" id="JARK01001355">
    <property type="protein sequence ID" value="EYC21679.1"/>
    <property type="molecule type" value="Genomic_DNA"/>
</dbReference>
<protein>
    <submittedName>
        <fullName evidence="1">Uncharacterized protein</fullName>
    </submittedName>
</protein>
<dbReference type="OrthoDB" id="5870821at2759"/>
<evidence type="ECO:0000313" key="1">
    <source>
        <dbReference type="EMBL" id="EYC21679.1"/>
    </source>
</evidence>